<reference evidence="3" key="1">
    <citation type="submission" date="2010-08" db="EMBL/GenBank/DDBJ databases">
        <authorList>
            <consortium name="Caenorhabditis japonica Sequencing Consortium"/>
            <person name="Wilson R.K."/>
        </authorList>
    </citation>
    <scope>NUCLEOTIDE SEQUENCE [LARGE SCALE GENOMIC DNA]</scope>
    <source>
        <strain evidence="3">DF5081</strain>
    </source>
</reference>
<accession>A0A8R1E7X3</accession>
<feature type="transmembrane region" description="Helical" evidence="1">
    <location>
        <begin position="12"/>
        <end position="36"/>
    </location>
</feature>
<organism evidence="2 3">
    <name type="scientific">Caenorhabditis japonica</name>
    <dbReference type="NCBI Taxonomy" id="281687"/>
    <lineage>
        <taxon>Eukaryota</taxon>
        <taxon>Metazoa</taxon>
        <taxon>Ecdysozoa</taxon>
        <taxon>Nematoda</taxon>
        <taxon>Chromadorea</taxon>
        <taxon>Rhabditida</taxon>
        <taxon>Rhabditina</taxon>
        <taxon>Rhabditomorpha</taxon>
        <taxon>Rhabditoidea</taxon>
        <taxon>Rhabditidae</taxon>
        <taxon>Peloderinae</taxon>
        <taxon>Caenorhabditis</taxon>
    </lineage>
</organism>
<keyword evidence="1" id="KW-1133">Transmembrane helix</keyword>
<feature type="transmembrane region" description="Helical" evidence="1">
    <location>
        <begin position="99"/>
        <end position="117"/>
    </location>
</feature>
<protein>
    <submittedName>
        <fullName evidence="2">Uncharacterized protein</fullName>
    </submittedName>
</protein>
<dbReference type="Gene3D" id="1.20.140.150">
    <property type="match status" value="1"/>
</dbReference>
<sequence>MPASITSVPPNPPICAFVSSVGGLVFSLMLTGVGFANNAWIVYQRSNYNDAFQRGIRGHDCYQPGEAHIKCLPWEFANKSAKFPSPFDKVLEASNVVHVAYWFAVLIIACQIFWIAYTLGHCCSLKFSKIADKYKLLFFHFMVFPVGLWIILFGLILYETYTDKIFPRPLVPTESTYKIGHGCWLFFLGGLIPFIMALYFLFDDQIQTSKDKIRALVFRRQQVPTNEEELVTRFQS</sequence>
<keyword evidence="1" id="KW-0812">Transmembrane</keyword>
<dbReference type="EnsemblMetazoa" id="CJA23486.1">
    <property type="protein sequence ID" value="CJA23486.1"/>
    <property type="gene ID" value="WBGene00179058"/>
</dbReference>
<evidence type="ECO:0000313" key="2">
    <source>
        <dbReference type="EnsemblMetazoa" id="CJA23486.1"/>
    </source>
</evidence>
<dbReference type="AlphaFoldDB" id="A0A8R1E7X3"/>
<keyword evidence="3" id="KW-1185">Reference proteome</keyword>
<feature type="transmembrane region" description="Helical" evidence="1">
    <location>
        <begin position="137"/>
        <end position="158"/>
    </location>
</feature>
<evidence type="ECO:0000313" key="3">
    <source>
        <dbReference type="Proteomes" id="UP000005237"/>
    </source>
</evidence>
<dbReference type="Proteomes" id="UP000005237">
    <property type="component" value="Unassembled WGS sequence"/>
</dbReference>
<keyword evidence="1" id="KW-0472">Membrane</keyword>
<proteinExistence type="predicted"/>
<reference evidence="2" key="2">
    <citation type="submission" date="2022-06" db="UniProtKB">
        <authorList>
            <consortium name="EnsemblMetazoa"/>
        </authorList>
    </citation>
    <scope>IDENTIFICATION</scope>
    <source>
        <strain evidence="2">DF5081</strain>
    </source>
</reference>
<name>A0A8R1E7X3_CAEJA</name>
<feature type="transmembrane region" description="Helical" evidence="1">
    <location>
        <begin position="178"/>
        <end position="202"/>
    </location>
</feature>
<evidence type="ECO:0000256" key="1">
    <source>
        <dbReference type="SAM" id="Phobius"/>
    </source>
</evidence>